<accession>A0A0G0UXY5</accession>
<dbReference type="InterPro" id="IPR050742">
    <property type="entry name" value="Helicase_Restrict-Modif_Enz"/>
</dbReference>
<dbReference type="InterPro" id="IPR027417">
    <property type="entry name" value="P-loop_NTPase"/>
</dbReference>
<dbReference type="PATRIC" id="fig|1618553.3.peg.112"/>
<dbReference type="Pfam" id="PF04851">
    <property type="entry name" value="ResIII"/>
    <property type="match status" value="1"/>
</dbReference>
<dbReference type="SUPFAM" id="SSF52540">
    <property type="entry name" value="P-loop containing nucleoside triphosphate hydrolases"/>
    <property type="match status" value="2"/>
</dbReference>
<organism evidence="2 3">
    <name type="scientific">Candidatus Woesebacteria bacterium GW2011_GWA1_40_43</name>
    <dbReference type="NCBI Taxonomy" id="1618553"/>
    <lineage>
        <taxon>Bacteria</taxon>
        <taxon>Candidatus Woeseibacteriota</taxon>
    </lineage>
</organism>
<dbReference type="EMBL" id="LBZA01000007">
    <property type="protein sequence ID" value="KKR64570.1"/>
    <property type="molecule type" value="Genomic_DNA"/>
</dbReference>
<dbReference type="InterPro" id="IPR006935">
    <property type="entry name" value="Helicase/UvrB_N"/>
</dbReference>
<protein>
    <recommendedName>
        <fullName evidence="1">Helicase/UvrB N-terminal domain-containing protein</fullName>
    </recommendedName>
</protein>
<proteinExistence type="predicted"/>
<evidence type="ECO:0000313" key="2">
    <source>
        <dbReference type="EMBL" id="KKR64570.1"/>
    </source>
</evidence>
<evidence type="ECO:0000259" key="1">
    <source>
        <dbReference type="Pfam" id="PF04851"/>
    </source>
</evidence>
<dbReference type="GO" id="GO:0003677">
    <property type="term" value="F:DNA binding"/>
    <property type="evidence" value="ECO:0007669"/>
    <property type="project" value="InterPro"/>
</dbReference>
<evidence type="ECO:0000313" key="3">
    <source>
        <dbReference type="Proteomes" id="UP000034293"/>
    </source>
</evidence>
<name>A0A0G0UXY5_9BACT</name>
<feature type="domain" description="Helicase/UvrB N-terminal" evidence="1">
    <location>
        <begin position="93"/>
        <end position="334"/>
    </location>
</feature>
<dbReference type="GO" id="GO:0005829">
    <property type="term" value="C:cytosol"/>
    <property type="evidence" value="ECO:0007669"/>
    <property type="project" value="TreeGrafter"/>
</dbReference>
<dbReference type="PANTHER" id="PTHR47396:SF1">
    <property type="entry name" value="ATP-DEPENDENT HELICASE IRC3-RELATED"/>
    <property type="match status" value="1"/>
</dbReference>
<sequence length="896" mass="103779">MALHKDFPKDPYAILDPSIRWFPADEVLREKGYDKLLPPLVADLRKKVKEWRDKNYEGASETSQSLLNWWFKEDHVVYDQHGVSSNFRYYFAQREALETVIWLYEVAKVKDKYDLIRYNSTQVLSAGMFTEDWLRFVIKMATGAGKTKVMSLIIAWAYFHRKYELDSNLSKNFLLITPNVIVFERIKNDFEGLKIFFTDPVLPDNGYNGQNWQDDFQLTLHLQDQLSTISDTGNIFLTNIHRVFEGNIKEASLDDEDVSSYFLGRKPVTKTNDSTVDLGMIVRDIDELIVINDEAHHIHDENMVWYKSILDIDNKLKQKGSGLALQLDLTATPKKNDGSIFVQVISDYPLVEAIHQRIVKNPVIPDGASQGKLKENQSILFSEKYRDYINLGVEEWRKTYKTLEPMGKKSILFIMTDDTKNCDEVAEYIKTSFSDLRDAVLTIHTNKSGEISESVGGKNEEDLILLRKQANEIDSWESPFKVIVSVMMLKEGWDVKNVTTIVGLRPYAADSKILPEQTLGRGLRRMFFGRDDVEEYVSVIGTTAFMEFVESIQGEGVMLERKAMGAGSKPITPAVIEVDKENPNKNIEKLDIEIPVMTPRIQREYKNLANLDVSQFGNKKVSVKTFSEQEKREIIFKDVVDEKIHHTTVLTGDIEPDYRSVIGFFAQAVMRELRLFGCYDILFEKVKEFIEKYLFDITVDLSDLNILRNLSEVEYIKFIKDTFKDAINNLTIQDTGDTEIKNYIKISEARPFVVNDKSYLIPKKSVFNKIVGDSNFELTFADFLENCEDVISFSKNYQNKEASALRIEYKNSEGLIANYYPDFFAKLDDKTVYIIETKGREEDDDKLKFERLQKWCIDVNSRQTKVEYKSLYIKQEEWENNKLKNFDEVVRLFTSI</sequence>
<dbReference type="AlphaFoldDB" id="A0A0G0UXY5"/>
<dbReference type="GO" id="GO:0005524">
    <property type="term" value="F:ATP binding"/>
    <property type="evidence" value="ECO:0007669"/>
    <property type="project" value="InterPro"/>
</dbReference>
<gene>
    <name evidence="2" type="ORF">UU02_C0007G0008</name>
</gene>
<reference evidence="2 3" key="1">
    <citation type="journal article" date="2015" name="Nature">
        <title>rRNA introns, odd ribosomes, and small enigmatic genomes across a large radiation of phyla.</title>
        <authorList>
            <person name="Brown C.T."/>
            <person name="Hug L.A."/>
            <person name="Thomas B.C."/>
            <person name="Sharon I."/>
            <person name="Castelle C.J."/>
            <person name="Singh A."/>
            <person name="Wilkins M.J."/>
            <person name="Williams K.H."/>
            <person name="Banfield J.F."/>
        </authorList>
    </citation>
    <scope>NUCLEOTIDE SEQUENCE [LARGE SCALE GENOMIC DNA]</scope>
</reference>
<dbReference type="GO" id="GO:0016787">
    <property type="term" value="F:hydrolase activity"/>
    <property type="evidence" value="ECO:0007669"/>
    <property type="project" value="InterPro"/>
</dbReference>
<comment type="caution">
    <text evidence="2">The sequence shown here is derived from an EMBL/GenBank/DDBJ whole genome shotgun (WGS) entry which is preliminary data.</text>
</comment>
<dbReference type="Gene3D" id="3.40.50.300">
    <property type="entry name" value="P-loop containing nucleotide triphosphate hydrolases"/>
    <property type="match status" value="2"/>
</dbReference>
<dbReference type="Proteomes" id="UP000034293">
    <property type="component" value="Unassembled WGS sequence"/>
</dbReference>
<dbReference type="PANTHER" id="PTHR47396">
    <property type="entry name" value="TYPE I RESTRICTION ENZYME ECOKI R PROTEIN"/>
    <property type="match status" value="1"/>
</dbReference>